<keyword evidence="5" id="KW-0547">Nucleotide-binding</keyword>
<dbReference type="InterPro" id="IPR004154">
    <property type="entry name" value="Anticodon-bd"/>
</dbReference>
<dbReference type="InterPro" id="IPR006195">
    <property type="entry name" value="aa-tRNA-synth_II"/>
</dbReference>
<dbReference type="EMBL" id="JACSQT010000007">
    <property type="protein sequence ID" value="MBD7938334.1"/>
    <property type="molecule type" value="Genomic_DNA"/>
</dbReference>
<dbReference type="InterPro" id="IPR041715">
    <property type="entry name" value="HisRS-like_core"/>
</dbReference>
<keyword evidence="8" id="KW-0030">Aminoacyl-tRNA synthetase</keyword>
<evidence type="ECO:0000313" key="13">
    <source>
        <dbReference type="Proteomes" id="UP000657931"/>
    </source>
</evidence>
<sequence length="422" mass="47768">MQERNVKGTQDYLPEVAKVRRDITRTLEDVFVQYGCEPLETPILNYSKLMASKYSGGDEILKEMYNLTDRGQRELALRYDLTIPFAKLIAMNPQLKMPFKRYEIGKVFRDGPIKTGRLREFTQCDVDVTGIESQMAEAELMLMALDAFERIGLQVEIQYNNRKYLSGMLTLFGVDKPQLNQVILVIDKLYKIGVDGVMKELNNINLSGNTLNRIQSFLEEGENTTLYSIGSYKSTEVQEGVKEITELESFLQALSIEKQCKFNPFLARGLEIYTGTIYEIFLVDKTITSSIGSGGRYDQTIGGLIGTNETMPTVGISFGLDVISTAFIAKNIQVFSPATVDYYVIPLSKNIEALRVANHLRKKGYSVLLEMNTIKLRKALERANKESIKKVIIIGENEVKNNKYYVKDMGTGEEIEVAFLFN</sequence>
<evidence type="ECO:0000256" key="3">
    <source>
        <dbReference type="ARBA" id="ARBA00017399"/>
    </source>
</evidence>
<evidence type="ECO:0000256" key="5">
    <source>
        <dbReference type="ARBA" id="ARBA00022741"/>
    </source>
</evidence>
<dbReference type="InterPro" id="IPR015807">
    <property type="entry name" value="His-tRNA-ligase"/>
</dbReference>
<dbReference type="InterPro" id="IPR004516">
    <property type="entry name" value="HisRS/HisZ"/>
</dbReference>
<evidence type="ECO:0000256" key="6">
    <source>
        <dbReference type="ARBA" id="ARBA00022840"/>
    </source>
</evidence>
<accession>A0ABR8QS32</accession>
<proteinExistence type="inferred from homology"/>
<dbReference type="NCBIfam" id="TIGR00442">
    <property type="entry name" value="hisS"/>
    <property type="match status" value="1"/>
</dbReference>
<reference evidence="12 13" key="1">
    <citation type="submission" date="2020-08" db="EMBL/GenBank/DDBJ databases">
        <title>A Genomic Blueprint of the Chicken Gut Microbiome.</title>
        <authorList>
            <person name="Gilroy R."/>
            <person name="Ravi A."/>
            <person name="Getino M."/>
            <person name="Pursley I."/>
            <person name="Horton D.L."/>
            <person name="Alikhan N.-F."/>
            <person name="Baker D."/>
            <person name="Gharbi K."/>
            <person name="Hall N."/>
            <person name="Watson M."/>
            <person name="Adriaenssens E.M."/>
            <person name="Foster-Nyarko E."/>
            <person name="Jarju S."/>
            <person name="Secka A."/>
            <person name="Antonio M."/>
            <person name="Oren A."/>
            <person name="Chaudhuri R."/>
            <person name="La Ragione R.M."/>
            <person name="Hildebrand F."/>
            <person name="Pallen M.J."/>
        </authorList>
    </citation>
    <scope>NUCLEOTIDE SEQUENCE [LARGE SCALE GENOMIC DNA]</scope>
    <source>
        <strain evidence="12 13">Sa5YUA1</strain>
    </source>
</reference>
<evidence type="ECO:0000256" key="1">
    <source>
        <dbReference type="ARBA" id="ARBA00008226"/>
    </source>
</evidence>
<feature type="domain" description="Aminoacyl-transfer RNA synthetases class-II family profile" evidence="11">
    <location>
        <begin position="1"/>
        <end position="337"/>
    </location>
</feature>
<evidence type="ECO:0000256" key="9">
    <source>
        <dbReference type="ARBA" id="ARBA00047639"/>
    </source>
</evidence>
<evidence type="ECO:0000256" key="7">
    <source>
        <dbReference type="ARBA" id="ARBA00022917"/>
    </source>
</evidence>
<name>A0ABR8QS32_9BACI</name>
<dbReference type="EC" id="6.1.1.21" evidence="2 10"/>
<evidence type="ECO:0000256" key="8">
    <source>
        <dbReference type="ARBA" id="ARBA00023146"/>
    </source>
</evidence>
<dbReference type="SUPFAM" id="SSF52954">
    <property type="entry name" value="Class II aaRS ABD-related"/>
    <property type="match status" value="1"/>
</dbReference>
<protein>
    <recommendedName>
        <fullName evidence="3 10">Histidine--tRNA ligase</fullName>
        <ecNumber evidence="2 10">6.1.1.21</ecNumber>
    </recommendedName>
</protein>
<dbReference type="NCBIfam" id="NF009085">
    <property type="entry name" value="PRK12420.1"/>
    <property type="match status" value="1"/>
</dbReference>
<dbReference type="Pfam" id="PF03129">
    <property type="entry name" value="HGTP_anticodon"/>
    <property type="match status" value="1"/>
</dbReference>
<dbReference type="Pfam" id="PF13393">
    <property type="entry name" value="tRNA-synt_His"/>
    <property type="match status" value="1"/>
</dbReference>
<dbReference type="CDD" id="cd00773">
    <property type="entry name" value="HisRS-like_core"/>
    <property type="match status" value="1"/>
</dbReference>
<keyword evidence="4" id="KW-0963">Cytoplasm</keyword>
<keyword evidence="13" id="KW-1185">Reference proteome</keyword>
<comment type="similarity">
    <text evidence="1">Belongs to the class-II aminoacyl-tRNA synthetase family.</text>
</comment>
<dbReference type="PIRSF" id="PIRSF001549">
    <property type="entry name" value="His-tRNA_synth"/>
    <property type="match status" value="1"/>
</dbReference>
<comment type="caution">
    <text evidence="12">The sequence shown here is derived from an EMBL/GenBank/DDBJ whole genome shotgun (WGS) entry which is preliminary data.</text>
</comment>
<keyword evidence="12" id="KW-0436">Ligase</keyword>
<dbReference type="GO" id="GO:0004821">
    <property type="term" value="F:histidine-tRNA ligase activity"/>
    <property type="evidence" value="ECO:0007669"/>
    <property type="project" value="UniProtKB-EC"/>
</dbReference>
<comment type="catalytic activity">
    <reaction evidence="9">
        <text>tRNA(His) + L-histidine + ATP = L-histidyl-tRNA(His) + AMP + diphosphate + H(+)</text>
        <dbReference type="Rhea" id="RHEA:17313"/>
        <dbReference type="Rhea" id="RHEA-COMP:9665"/>
        <dbReference type="Rhea" id="RHEA-COMP:9689"/>
        <dbReference type="ChEBI" id="CHEBI:15378"/>
        <dbReference type="ChEBI" id="CHEBI:30616"/>
        <dbReference type="ChEBI" id="CHEBI:33019"/>
        <dbReference type="ChEBI" id="CHEBI:57595"/>
        <dbReference type="ChEBI" id="CHEBI:78442"/>
        <dbReference type="ChEBI" id="CHEBI:78527"/>
        <dbReference type="ChEBI" id="CHEBI:456215"/>
        <dbReference type="EC" id="6.1.1.21"/>
    </reaction>
</comment>
<keyword evidence="7" id="KW-0648">Protein biosynthesis</keyword>
<dbReference type="InterPro" id="IPR045864">
    <property type="entry name" value="aa-tRNA-synth_II/BPL/LPL"/>
</dbReference>
<evidence type="ECO:0000256" key="10">
    <source>
        <dbReference type="NCBIfam" id="TIGR00442"/>
    </source>
</evidence>
<keyword evidence="6" id="KW-0067">ATP-binding</keyword>
<evidence type="ECO:0000256" key="4">
    <source>
        <dbReference type="ARBA" id="ARBA00022490"/>
    </source>
</evidence>
<dbReference type="Gene3D" id="3.30.930.10">
    <property type="entry name" value="Bira Bifunctional Protein, Domain 2"/>
    <property type="match status" value="1"/>
</dbReference>
<dbReference type="InterPro" id="IPR036621">
    <property type="entry name" value="Anticodon-bd_dom_sf"/>
</dbReference>
<gene>
    <name evidence="12" type="ORF">H9655_14970</name>
</gene>
<evidence type="ECO:0000313" key="12">
    <source>
        <dbReference type="EMBL" id="MBD7938334.1"/>
    </source>
</evidence>
<organism evidence="12 13">
    <name type="scientific">Cytobacillus stercorigallinarum</name>
    <dbReference type="NCBI Taxonomy" id="2762240"/>
    <lineage>
        <taxon>Bacteria</taxon>
        <taxon>Bacillati</taxon>
        <taxon>Bacillota</taxon>
        <taxon>Bacilli</taxon>
        <taxon>Bacillales</taxon>
        <taxon>Bacillaceae</taxon>
        <taxon>Cytobacillus</taxon>
    </lineage>
</organism>
<evidence type="ECO:0000256" key="2">
    <source>
        <dbReference type="ARBA" id="ARBA00012815"/>
    </source>
</evidence>
<dbReference type="Proteomes" id="UP000657931">
    <property type="component" value="Unassembled WGS sequence"/>
</dbReference>
<dbReference type="Gene3D" id="3.40.50.800">
    <property type="entry name" value="Anticodon-binding domain"/>
    <property type="match status" value="1"/>
</dbReference>
<evidence type="ECO:0000259" key="11">
    <source>
        <dbReference type="PROSITE" id="PS50862"/>
    </source>
</evidence>
<dbReference type="PANTHER" id="PTHR11476">
    <property type="entry name" value="HISTIDYL-TRNA SYNTHETASE"/>
    <property type="match status" value="1"/>
</dbReference>
<dbReference type="PROSITE" id="PS50862">
    <property type="entry name" value="AA_TRNA_LIGASE_II"/>
    <property type="match status" value="1"/>
</dbReference>
<dbReference type="PANTHER" id="PTHR11476:SF7">
    <property type="entry name" value="HISTIDINE--TRNA LIGASE"/>
    <property type="match status" value="1"/>
</dbReference>
<dbReference type="SUPFAM" id="SSF55681">
    <property type="entry name" value="Class II aaRS and biotin synthetases"/>
    <property type="match status" value="1"/>
</dbReference>